<dbReference type="STRING" id="1798.AWC30_04670"/>
<evidence type="ECO:0000256" key="1">
    <source>
        <dbReference type="SAM" id="MobiDB-lite"/>
    </source>
</evidence>
<dbReference type="PROSITE" id="PS51257">
    <property type="entry name" value="PROKAR_LIPOPROTEIN"/>
    <property type="match status" value="1"/>
</dbReference>
<evidence type="ECO:0000256" key="2">
    <source>
        <dbReference type="SAM" id="SignalP"/>
    </source>
</evidence>
<proteinExistence type="predicted"/>
<feature type="signal peptide" evidence="2">
    <location>
        <begin position="1"/>
        <end position="23"/>
    </location>
</feature>
<keyword evidence="2" id="KW-0732">Signal</keyword>
<dbReference type="RefSeq" id="WP_085108991.1">
    <property type="nucleotide sequence ID" value="NZ_JACKSN010000018.1"/>
</dbReference>
<protein>
    <recommendedName>
        <fullName evidence="3">DUF3887 domain-containing protein</fullName>
    </recommendedName>
</protein>
<feature type="region of interest" description="Disordered" evidence="1">
    <location>
        <begin position="25"/>
        <end position="53"/>
    </location>
</feature>
<keyword evidence="5" id="KW-1185">Reference proteome</keyword>
<comment type="caution">
    <text evidence="4">The sequence shown here is derived from an EMBL/GenBank/DDBJ whole genome shotgun (WGS) entry which is preliminary data.</text>
</comment>
<dbReference type="AlphaFoldDB" id="A0A1X2EMS4"/>
<evidence type="ECO:0000259" key="3">
    <source>
        <dbReference type="Pfam" id="PF13026"/>
    </source>
</evidence>
<feature type="domain" description="DUF3887" evidence="3">
    <location>
        <begin position="59"/>
        <end position="148"/>
    </location>
</feature>
<accession>A0A1X2EMS4</accession>
<dbReference type="Proteomes" id="UP000193090">
    <property type="component" value="Unassembled WGS sequence"/>
</dbReference>
<organism evidence="4 5">
    <name type="scientific">Mycolicibacillus trivialis</name>
    <dbReference type="NCBI Taxonomy" id="1798"/>
    <lineage>
        <taxon>Bacteria</taxon>
        <taxon>Bacillati</taxon>
        <taxon>Actinomycetota</taxon>
        <taxon>Actinomycetes</taxon>
        <taxon>Mycobacteriales</taxon>
        <taxon>Mycobacteriaceae</taxon>
        <taxon>Mycolicibacillus</taxon>
    </lineage>
</organism>
<reference evidence="4 5" key="1">
    <citation type="submission" date="2016-01" db="EMBL/GenBank/DDBJ databases">
        <title>The new phylogeny of the genus Mycobacterium.</title>
        <authorList>
            <person name="Tarcisio F."/>
            <person name="Conor M."/>
            <person name="Antonella G."/>
            <person name="Elisabetta G."/>
            <person name="Giulia F.S."/>
            <person name="Sara T."/>
            <person name="Anna F."/>
            <person name="Clotilde B."/>
            <person name="Roberto B."/>
            <person name="Veronica D.S."/>
            <person name="Fabio R."/>
            <person name="Monica P."/>
            <person name="Olivier J."/>
            <person name="Enrico T."/>
            <person name="Nicola S."/>
        </authorList>
    </citation>
    <scope>NUCLEOTIDE SEQUENCE [LARGE SCALE GENOMIC DNA]</scope>
    <source>
        <strain evidence="4 5">DSM 44153</strain>
    </source>
</reference>
<sequence>MTGTMARRAAALTAVAVAAATLAACSPPEPREKPDPPTSVTTTPTDTSASAQHRDDQLATEILENIVNQEFDTATARFDDDMKEKLSPADLSSAWTSYQQQLGAYESHGGPETVPRGELTVVNIPLSMAEAPGQFRVTFRDNGTVAGLYFLAAGVPVP</sequence>
<dbReference type="Gene3D" id="3.10.450.590">
    <property type="match status" value="1"/>
</dbReference>
<evidence type="ECO:0000313" key="4">
    <source>
        <dbReference type="EMBL" id="ORX06876.1"/>
    </source>
</evidence>
<dbReference type="EMBL" id="LQPZ01000013">
    <property type="protein sequence ID" value="ORX06876.1"/>
    <property type="molecule type" value="Genomic_DNA"/>
</dbReference>
<dbReference type="OrthoDB" id="68373at2"/>
<feature type="chain" id="PRO_5038441760" description="DUF3887 domain-containing protein" evidence="2">
    <location>
        <begin position="24"/>
        <end position="158"/>
    </location>
</feature>
<dbReference type="InterPro" id="IPR024981">
    <property type="entry name" value="DUF3887"/>
</dbReference>
<name>A0A1X2EMS4_9MYCO</name>
<gene>
    <name evidence="4" type="ORF">AWC30_04670</name>
</gene>
<evidence type="ECO:0000313" key="5">
    <source>
        <dbReference type="Proteomes" id="UP000193090"/>
    </source>
</evidence>
<feature type="compositionally biased region" description="Low complexity" evidence="1">
    <location>
        <begin position="38"/>
        <end position="48"/>
    </location>
</feature>
<dbReference type="Pfam" id="PF13026">
    <property type="entry name" value="DUF3887"/>
    <property type="match status" value="1"/>
</dbReference>